<keyword evidence="2" id="KW-1185">Reference proteome</keyword>
<dbReference type="Proteomes" id="UP001595906">
    <property type="component" value="Unassembled WGS sequence"/>
</dbReference>
<comment type="caution">
    <text evidence="1">The sequence shown here is derived from an EMBL/GenBank/DDBJ whole genome shotgun (WGS) entry which is preliminary data.</text>
</comment>
<accession>A0ABV8Q0K0</accession>
<gene>
    <name evidence="1" type="ORF">ACFOW1_12510</name>
</gene>
<evidence type="ECO:0000313" key="1">
    <source>
        <dbReference type="EMBL" id="MFC4232717.1"/>
    </source>
</evidence>
<name>A0ABV8Q0K0_9BACT</name>
<dbReference type="RefSeq" id="WP_379014686.1">
    <property type="nucleotide sequence ID" value="NZ_JBHSDC010000025.1"/>
</dbReference>
<sequence length="105" mass="11927">MLKLILKTKKTKNEYTNCNNSNGQDEELRVAFDATLKDCNWVLNTDVPDAYTKSVDPTLSENQIKKIIEEDINSAVEEAEWGEINHVSIISKHQPVYSKSTKLNS</sequence>
<reference evidence="2" key="1">
    <citation type="journal article" date="2019" name="Int. J. Syst. Evol. Microbiol.">
        <title>The Global Catalogue of Microorganisms (GCM) 10K type strain sequencing project: providing services to taxonomists for standard genome sequencing and annotation.</title>
        <authorList>
            <consortium name="The Broad Institute Genomics Platform"/>
            <consortium name="The Broad Institute Genome Sequencing Center for Infectious Disease"/>
            <person name="Wu L."/>
            <person name="Ma J."/>
        </authorList>
    </citation>
    <scope>NUCLEOTIDE SEQUENCE [LARGE SCALE GENOMIC DNA]</scope>
    <source>
        <strain evidence="2">CECT 8010</strain>
    </source>
</reference>
<evidence type="ECO:0000313" key="2">
    <source>
        <dbReference type="Proteomes" id="UP001595906"/>
    </source>
</evidence>
<protein>
    <submittedName>
        <fullName evidence="1">Uncharacterized protein</fullName>
    </submittedName>
</protein>
<dbReference type="EMBL" id="JBHSDC010000025">
    <property type="protein sequence ID" value="MFC4232717.1"/>
    <property type="molecule type" value="Genomic_DNA"/>
</dbReference>
<proteinExistence type="predicted"/>
<organism evidence="1 2">
    <name type="scientific">Parasediminibacterium paludis</name>
    <dbReference type="NCBI Taxonomy" id="908966"/>
    <lineage>
        <taxon>Bacteria</taxon>
        <taxon>Pseudomonadati</taxon>
        <taxon>Bacteroidota</taxon>
        <taxon>Chitinophagia</taxon>
        <taxon>Chitinophagales</taxon>
        <taxon>Chitinophagaceae</taxon>
        <taxon>Parasediminibacterium</taxon>
    </lineage>
</organism>